<accession>A0A803MS23</accession>
<keyword evidence="3" id="KW-1185">Reference proteome</keyword>
<sequence length="180" mass="20213">MVKEDDISEDEIEVPKQSAAVEPKTEDETKRDKEHGADDGPKKKPYQFKQIARKKGTKKGGKVQDKHEEEEVDQLEDPVKVIEEKLVRMLKKRRAPMGESLFFVKEKPEQGAAQSISQSAAQSVVQVPKVVAIEKQPKIKKATKGVAQKEVVPFDDVGDEEGPRIKLTTRQTVMPLMNLV</sequence>
<name>A0A803MS23_CHEQI</name>
<dbReference type="Proteomes" id="UP000596660">
    <property type="component" value="Unplaced"/>
</dbReference>
<protein>
    <submittedName>
        <fullName evidence="2">Uncharacterized protein</fullName>
    </submittedName>
</protein>
<feature type="region of interest" description="Disordered" evidence="1">
    <location>
        <begin position="1"/>
        <end position="77"/>
    </location>
</feature>
<organism evidence="2 3">
    <name type="scientific">Chenopodium quinoa</name>
    <name type="common">Quinoa</name>
    <dbReference type="NCBI Taxonomy" id="63459"/>
    <lineage>
        <taxon>Eukaryota</taxon>
        <taxon>Viridiplantae</taxon>
        <taxon>Streptophyta</taxon>
        <taxon>Embryophyta</taxon>
        <taxon>Tracheophyta</taxon>
        <taxon>Spermatophyta</taxon>
        <taxon>Magnoliopsida</taxon>
        <taxon>eudicotyledons</taxon>
        <taxon>Gunneridae</taxon>
        <taxon>Pentapetalae</taxon>
        <taxon>Caryophyllales</taxon>
        <taxon>Chenopodiaceae</taxon>
        <taxon>Chenopodioideae</taxon>
        <taxon>Atripliceae</taxon>
        <taxon>Chenopodium</taxon>
    </lineage>
</organism>
<evidence type="ECO:0000313" key="3">
    <source>
        <dbReference type="Proteomes" id="UP000596660"/>
    </source>
</evidence>
<feature type="compositionally biased region" description="Acidic residues" evidence="1">
    <location>
        <begin position="1"/>
        <end position="12"/>
    </location>
</feature>
<dbReference type="Gramene" id="AUR62034074-RA">
    <property type="protein sequence ID" value="AUR62034074-RA:cds"/>
    <property type="gene ID" value="AUR62034074"/>
</dbReference>
<reference evidence="2" key="2">
    <citation type="submission" date="2021-03" db="UniProtKB">
        <authorList>
            <consortium name="EnsemblPlants"/>
        </authorList>
    </citation>
    <scope>IDENTIFICATION</scope>
</reference>
<dbReference type="AlphaFoldDB" id="A0A803MS23"/>
<feature type="compositionally biased region" description="Basic residues" evidence="1">
    <location>
        <begin position="43"/>
        <end position="61"/>
    </location>
</feature>
<feature type="compositionally biased region" description="Basic and acidic residues" evidence="1">
    <location>
        <begin position="23"/>
        <end position="42"/>
    </location>
</feature>
<reference evidence="2" key="1">
    <citation type="journal article" date="2017" name="Nature">
        <title>The genome of Chenopodium quinoa.</title>
        <authorList>
            <person name="Jarvis D.E."/>
            <person name="Ho Y.S."/>
            <person name="Lightfoot D.J."/>
            <person name="Schmoeckel S.M."/>
            <person name="Li B."/>
            <person name="Borm T.J.A."/>
            <person name="Ohyanagi H."/>
            <person name="Mineta K."/>
            <person name="Michell C.T."/>
            <person name="Saber N."/>
            <person name="Kharbatia N.M."/>
            <person name="Rupper R.R."/>
            <person name="Sharp A.R."/>
            <person name="Dally N."/>
            <person name="Boughton B.A."/>
            <person name="Woo Y.H."/>
            <person name="Gao G."/>
            <person name="Schijlen E.G.W.M."/>
            <person name="Guo X."/>
            <person name="Momin A.A."/>
            <person name="Negrao S."/>
            <person name="Al-Babili S."/>
            <person name="Gehring C."/>
            <person name="Roessner U."/>
            <person name="Jung C."/>
            <person name="Murphy K."/>
            <person name="Arold S.T."/>
            <person name="Gojobori T."/>
            <person name="van der Linden C.G."/>
            <person name="van Loo E.N."/>
            <person name="Jellen E.N."/>
            <person name="Maughan P.J."/>
            <person name="Tester M."/>
        </authorList>
    </citation>
    <scope>NUCLEOTIDE SEQUENCE [LARGE SCALE GENOMIC DNA]</scope>
    <source>
        <strain evidence="2">cv. PI 614886</strain>
    </source>
</reference>
<evidence type="ECO:0000256" key="1">
    <source>
        <dbReference type="SAM" id="MobiDB-lite"/>
    </source>
</evidence>
<evidence type="ECO:0000313" key="2">
    <source>
        <dbReference type="EnsemblPlants" id="AUR62034074-RA:cds"/>
    </source>
</evidence>
<dbReference type="EnsemblPlants" id="AUR62034074-RA">
    <property type="protein sequence ID" value="AUR62034074-RA:cds"/>
    <property type="gene ID" value="AUR62034074"/>
</dbReference>
<proteinExistence type="predicted"/>